<name>A0A9D4UU71_ADICA</name>
<organism evidence="1 2">
    <name type="scientific">Adiantum capillus-veneris</name>
    <name type="common">Maidenhair fern</name>
    <dbReference type="NCBI Taxonomy" id="13818"/>
    <lineage>
        <taxon>Eukaryota</taxon>
        <taxon>Viridiplantae</taxon>
        <taxon>Streptophyta</taxon>
        <taxon>Embryophyta</taxon>
        <taxon>Tracheophyta</taxon>
        <taxon>Polypodiopsida</taxon>
        <taxon>Polypodiidae</taxon>
        <taxon>Polypodiales</taxon>
        <taxon>Pteridineae</taxon>
        <taxon>Pteridaceae</taxon>
        <taxon>Vittarioideae</taxon>
        <taxon>Adiantum</taxon>
    </lineage>
</organism>
<reference evidence="1" key="1">
    <citation type="submission" date="2021-01" db="EMBL/GenBank/DDBJ databases">
        <title>Adiantum capillus-veneris genome.</title>
        <authorList>
            <person name="Fang Y."/>
            <person name="Liao Q."/>
        </authorList>
    </citation>
    <scope>NUCLEOTIDE SEQUENCE</scope>
    <source>
        <strain evidence="1">H3</strain>
        <tissue evidence="1">Leaf</tissue>
    </source>
</reference>
<accession>A0A9D4UU71</accession>
<dbReference type="EMBL" id="JABFUD020000011">
    <property type="protein sequence ID" value="KAI5073895.1"/>
    <property type="molecule type" value="Genomic_DNA"/>
</dbReference>
<evidence type="ECO:0000313" key="1">
    <source>
        <dbReference type="EMBL" id="KAI5073895.1"/>
    </source>
</evidence>
<sequence>MVNLCAYINAVLRRATCLQDTCVVDCIWSESLASLQQEISGPALVACIPQSVHSKRRHSGQEATQALFVLSLAAHILHPYRPRQCQARHPFATTSNKQYNGGTLCPY</sequence>
<dbReference type="AlphaFoldDB" id="A0A9D4UU71"/>
<proteinExistence type="predicted"/>
<gene>
    <name evidence="1" type="ORF">GOP47_0011908</name>
</gene>
<keyword evidence="2" id="KW-1185">Reference proteome</keyword>
<protein>
    <submittedName>
        <fullName evidence="1">Uncharacterized protein</fullName>
    </submittedName>
</protein>
<comment type="caution">
    <text evidence="1">The sequence shown here is derived from an EMBL/GenBank/DDBJ whole genome shotgun (WGS) entry which is preliminary data.</text>
</comment>
<evidence type="ECO:0000313" key="2">
    <source>
        <dbReference type="Proteomes" id="UP000886520"/>
    </source>
</evidence>
<dbReference type="Proteomes" id="UP000886520">
    <property type="component" value="Chromosome 11"/>
</dbReference>